<sequence length="96" mass="11636">MQRSYYISNRPKEYWSLKQIAGHLELDKKIKISTETTYRFVLQGKAVGGALYKYLRQHKKCRKRYGKNDYQDRILINHIDINEYPLWLSRRTRIGN</sequence>
<proteinExistence type="predicted"/>
<dbReference type="Proteomes" id="UP000278334">
    <property type="component" value="Chromosome"/>
</dbReference>
<name>A0A3G3IM74_9GAMM</name>
<dbReference type="RefSeq" id="WP_122951554.1">
    <property type="nucleotide sequence ID" value="NZ_CP024634.1"/>
</dbReference>
<gene>
    <name evidence="1" type="ORF">MS2017_1137</name>
</gene>
<dbReference type="EMBL" id="CP024634">
    <property type="protein sequence ID" value="AYQ56839.1"/>
    <property type="molecule type" value="Genomic_DNA"/>
</dbReference>
<reference evidence="1 2" key="1">
    <citation type="submission" date="2017-11" db="EMBL/GenBank/DDBJ databases">
        <title>Genome sequence of the bacterial symbiont EPR9N from a vent mussel Bathymodiolus thermophilus.</title>
        <authorList>
            <person name="Won Y.-J."/>
        </authorList>
    </citation>
    <scope>NUCLEOTIDE SEQUENCE [LARGE SCALE GENOMIC DNA]</scope>
    <source>
        <strain evidence="1 2">EPR9N</strain>
    </source>
</reference>
<protein>
    <submittedName>
        <fullName evidence="1">Transposase IS30</fullName>
    </submittedName>
</protein>
<evidence type="ECO:0000313" key="1">
    <source>
        <dbReference type="EMBL" id="AYQ56839.1"/>
    </source>
</evidence>
<evidence type="ECO:0000313" key="2">
    <source>
        <dbReference type="Proteomes" id="UP000278334"/>
    </source>
</evidence>
<dbReference type="KEGG" id="bthg:MS2017_1137"/>
<accession>A0A3G3IM74</accession>
<organism evidence="1 2">
    <name type="scientific">Bathymodiolus thermophilus thioautotrophic gill symbiont</name>
    <dbReference type="NCBI Taxonomy" id="2360"/>
    <lineage>
        <taxon>Bacteria</taxon>
        <taxon>Pseudomonadati</taxon>
        <taxon>Pseudomonadota</taxon>
        <taxon>Gammaproteobacteria</taxon>
        <taxon>sulfur-oxidizing symbionts</taxon>
    </lineage>
</organism>
<dbReference type="AlphaFoldDB" id="A0A3G3IM74"/>